<evidence type="ECO:0000313" key="2">
    <source>
        <dbReference type="Proteomes" id="UP000186040"/>
    </source>
</evidence>
<evidence type="ECO:0000313" key="1">
    <source>
        <dbReference type="EMBL" id="OLR93190.1"/>
    </source>
</evidence>
<dbReference type="AlphaFoldDB" id="A0A1Q9LMD6"/>
<comment type="caution">
    <text evidence="1">The sequence shown here is derived from an EMBL/GenBank/DDBJ whole genome shotgun (WGS) entry which is preliminary data.</text>
</comment>
<dbReference type="Proteomes" id="UP000186040">
    <property type="component" value="Unassembled WGS sequence"/>
</dbReference>
<accession>A0A1Q9LMD6</accession>
<protein>
    <submittedName>
        <fullName evidence="1">Uncharacterized protein</fullName>
    </submittedName>
</protein>
<dbReference type="STRING" id="1193682.BJP25_16975"/>
<dbReference type="EMBL" id="MKQR01000011">
    <property type="protein sequence ID" value="OLR93190.1"/>
    <property type="molecule type" value="Genomic_DNA"/>
</dbReference>
<reference evidence="1 2" key="1">
    <citation type="submission" date="2016-10" db="EMBL/GenBank/DDBJ databases">
        <title>The Draft Genome Sequence of Actinokineospora bangkokensis 44EHWT reveals the biosynthetic pathway of antifungal compounds Thailandins with unusual extender unit butylmalonyl-CoA.</title>
        <authorList>
            <person name="Greule A."/>
            <person name="Intra B."/>
            <person name="Flemming S."/>
            <person name="Rommel M.G."/>
            <person name="Panbangred W."/>
            <person name="Bechthold A."/>
        </authorList>
    </citation>
    <scope>NUCLEOTIDE SEQUENCE [LARGE SCALE GENOMIC DNA]</scope>
    <source>
        <strain evidence="1 2">44EHW</strain>
    </source>
</reference>
<sequence length="532" mass="54936">MKEMLDPDGARVLVAAPAEIASALARLDPAHTSHHLGAGEVPLWALRSPHRAPASELVSVHNLLHARENRQALRESALREVAEAAPRLLVAEFSGRVRAADVSFLRACAQRVRAGGRLLRVVVLRHRATPSTGDSEAIAAVRTAGGIVATADLHRWAVERGWDRSRVDELVDRRGDLVTCVGRGGATRELAELVVGGAVVPSLSALLLAGDASALSAVACAVSADRPLALARVARTGGIGVRLAAFVAAHRAHLGPAAADRVLALAERGGVDPSTRSLLAYHLGQALAKGAAPAESLRHFDYASTHVPVQGGAGASRVAASHNGAALAHLRTGNRAGAAAAERAGLAALAGNPDPALVEQRCLLLTNLADVQSRDPATAAQALGTRLESARAAAAARSLAGLTYAVPKLVDALLATGDQPRAEEFAEELLRVHDACPAPRRADELAVVKVCSALAARCLAHGAPVTAASWYAEASRRMRQAAPAAFAAMVRALEATGEPRVDRPLGEIRADLALSAQVRAGLDALAALGARP</sequence>
<proteinExistence type="predicted"/>
<name>A0A1Q9LMD6_9PSEU</name>
<organism evidence="1 2">
    <name type="scientific">Actinokineospora bangkokensis</name>
    <dbReference type="NCBI Taxonomy" id="1193682"/>
    <lineage>
        <taxon>Bacteria</taxon>
        <taxon>Bacillati</taxon>
        <taxon>Actinomycetota</taxon>
        <taxon>Actinomycetes</taxon>
        <taxon>Pseudonocardiales</taxon>
        <taxon>Pseudonocardiaceae</taxon>
        <taxon>Actinokineospora</taxon>
    </lineage>
</organism>
<gene>
    <name evidence="1" type="ORF">BJP25_16975</name>
</gene>
<keyword evidence="2" id="KW-1185">Reference proteome</keyword>